<keyword evidence="1" id="KW-0677">Repeat</keyword>
<evidence type="ECO:0000256" key="1">
    <source>
        <dbReference type="ARBA" id="ARBA00022737"/>
    </source>
</evidence>
<dbReference type="Proteomes" id="UP000018936">
    <property type="component" value="Unassembled WGS sequence"/>
</dbReference>
<name>V8N3C9_OPHHA</name>
<accession>V8N3C9</accession>
<protein>
    <submittedName>
        <fullName evidence="3">EGF-containing fibulin-like extracellular matrix protein 2</fullName>
    </submittedName>
</protein>
<sequence length="46" mass="5108">MLVLSRAVVGPREFVLDLEMVTVNNLMSYQASSVLRLTVFVGAHPF</sequence>
<evidence type="ECO:0000313" key="4">
    <source>
        <dbReference type="Proteomes" id="UP000018936"/>
    </source>
</evidence>
<feature type="domain" description="Fibulin C-terminal Ig-like" evidence="2">
    <location>
        <begin position="1"/>
        <end position="42"/>
    </location>
</feature>
<keyword evidence="4" id="KW-1185">Reference proteome</keyword>
<reference evidence="3 4" key="1">
    <citation type="journal article" date="2013" name="Proc. Natl. Acad. Sci. U.S.A.">
        <title>The king cobra genome reveals dynamic gene evolution and adaptation in the snake venom system.</title>
        <authorList>
            <person name="Vonk F.J."/>
            <person name="Casewell N.R."/>
            <person name="Henkel C.V."/>
            <person name="Heimberg A.M."/>
            <person name="Jansen H.J."/>
            <person name="McCleary R.J."/>
            <person name="Kerkkamp H.M."/>
            <person name="Vos R.A."/>
            <person name="Guerreiro I."/>
            <person name="Calvete J.J."/>
            <person name="Wuster W."/>
            <person name="Woods A.E."/>
            <person name="Logan J.M."/>
            <person name="Harrison R.A."/>
            <person name="Castoe T.A."/>
            <person name="de Koning A.P."/>
            <person name="Pollock D.D."/>
            <person name="Yandell M."/>
            <person name="Calderon D."/>
            <person name="Renjifo C."/>
            <person name="Currier R.B."/>
            <person name="Salgado D."/>
            <person name="Pla D."/>
            <person name="Sanz L."/>
            <person name="Hyder A.S."/>
            <person name="Ribeiro J.M."/>
            <person name="Arntzen J.W."/>
            <person name="van den Thillart G.E."/>
            <person name="Boetzer M."/>
            <person name="Pirovano W."/>
            <person name="Dirks R.P."/>
            <person name="Spaink H.P."/>
            <person name="Duboule D."/>
            <person name="McGlinn E."/>
            <person name="Kini R.M."/>
            <person name="Richardson M.K."/>
        </authorList>
    </citation>
    <scope>NUCLEOTIDE SEQUENCE</scope>
    <source>
        <tissue evidence="3">Blood</tissue>
    </source>
</reference>
<dbReference type="OrthoDB" id="4062651at2759"/>
<dbReference type="InterPro" id="IPR055088">
    <property type="entry name" value="Fibulin_C"/>
</dbReference>
<dbReference type="EMBL" id="AZIM01015656">
    <property type="protein sequence ID" value="ETE56650.1"/>
    <property type="molecule type" value="Genomic_DNA"/>
</dbReference>
<evidence type="ECO:0000259" key="2">
    <source>
        <dbReference type="Pfam" id="PF22914"/>
    </source>
</evidence>
<comment type="caution">
    <text evidence="3">The sequence shown here is derived from an EMBL/GenBank/DDBJ whole genome shotgun (WGS) entry which is preliminary data.</text>
</comment>
<gene>
    <name evidence="3" type="primary">EFEMP2</name>
    <name evidence="3" type="ORF">L345_17638</name>
</gene>
<dbReference type="Pfam" id="PF22914">
    <property type="entry name" value="Fibulin_C"/>
    <property type="match status" value="1"/>
</dbReference>
<proteinExistence type="predicted"/>
<dbReference type="AlphaFoldDB" id="V8N3C9"/>
<evidence type="ECO:0000313" key="3">
    <source>
        <dbReference type="EMBL" id="ETE56650.1"/>
    </source>
</evidence>
<organism evidence="3 4">
    <name type="scientific">Ophiophagus hannah</name>
    <name type="common">King cobra</name>
    <name type="synonym">Naja hannah</name>
    <dbReference type="NCBI Taxonomy" id="8665"/>
    <lineage>
        <taxon>Eukaryota</taxon>
        <taxon>Metazoa</taxon>
        <taxon>Chordata</taxon>
        <taxon>Craniata</taxon>
        <taxon>Vertebrata</taxon>
        <taxon>Euteleostomi</taxon>
        <taxon>Lepidosauria</taxon>
        <taxon>Squamata</taxon>
        <taxon>Bifurcata</taxon>
        <taxon>Unidentata</taxon>
        <taxon>Episquamata</taxon>
        <taxon>Toxicofera</taxon>
        <taxon>Serpentes</taxon>
        <taxon>Colubroidea</taxon>
        <taxon>Elapidae</taxon>
        <taxon>Elapinae</taxon>
        <taxon>Ophiophagus</taxon>
    </lineage>
</organism>